<proteinExistence type="predicted"/>
<evidence type="ECO:0000313" key="2">
    <source>
        <dbReference type="EMBL" id="AKV40659.1"/>
    </source>
</evidence>
<feature type="transmembrane region" description="Helical" evidence="1">
    <location>
        <begin position="20"/>
        <end position="41"/>
    </location>
</feature>
<reference evidence="2 3" key="1">
    <citation type="journal article" date="2015" name="PLoS ONE">
        <title>A Genomic Approach to Unravel Host-Pathogen Interaction in Chelonians: The Example of Testudinid Herpesvirus 3.</title>
        <authorList>
            <person name="Origgi F.C."/>
            <person name="Tecilla M."/>
            <person name="Pilo P."/>
            <person name="Aloisio F."/>
            <person name="Otten P."/>
            <person name="Aguilar-Bultet L."/>
            <person name="Sattler U."/>
            <person name="Roccabianca P."/>
            <person name="Romero C.H."/>
            <person name="Bloom D.C."/>
            <person name="Jacobson E.R."/>
        </authorList>
    </citation>
    <scope>NUCLEOTIDE SEQUENCE [LARGE SCALE GENOMIC DNA]</scope>
    <source>
        <strain evidence="2">US1976/98</strain>
    </source>
</reference>
<gene>
    <name evidence="2" type="primary">ORF12</name>
</gene>
<sequence>MLLTFRNPRAIRDIVSIGMFLRSVTICGLFLSGFVVCYPAQTHSPTYGGTLPTDVSDGLRSTEKPRPAEEQKIIDTLNQKCVLQHDVEFKNCAIQVSFSDPEITLALYDHLALYQQCVIQFTSFAEGTTTCESWGPTPIPLDLCLCDEGGLNKCAVSGAKTIHVFYPSGPAVSAAKFQKNQTLLITTDDCGRTLSTASTASPISDSEKHRSICFQLSPKPENIGQHILRVIRQPLTAISRQGPFSYLNDTHTLLLPGPVSQEQHDTYDGSGEMEPNWFNYTYQDDLTLALYSGDLLDVLGDDTVFFVFPDSICVNYTSHPYSETSAEYGDSSEALEYTIGRVDACTLTAIQTQINGTVIYDVPCEEGQTCFGYVYGDRMKLTVAHPGYTTQEHNYGNYVELDAYDMITPEPGSPSKHIIWKTTLFSDLSDDFVDTRLNRHQLDGVCDDEGCPGEGSWEDIYPTVHE</sequence>
<organism evidence="2 3">
    <name type="scientific">Testudinid alphaherpesvirus 3</name>
    <dbReference type="NCBI Taxonomy" id="2560801"/>
    <lineage>
        <taxon>Viruses</taxon>
        <taxon>Duplodnaviria</taxon>
        <taxon>Heunggongvirae</taxon>
        <taxon>Peploviricota</taxon>
        <taxon>Herviviricetes</taxon>
        <taxon>Herpesvirales</taxon>
        <taxon>Orthoherpesviridae</taxon>
        <taxon>Alphaherpesvirinae</taxon>
        <taxon>Scutavirus</taxon>
        <taxon>Scutavirus testudinidalpha3</taxon>
    </lineage>
</organism>
<dbReference type="Proteomes" id="UP000100290">
    <property type="component" value="Segment"/>
</dbReference>
<keyword evidence="1" id="KW-0472">Membrane</keyword>
<dbReference type="EMBL" id="KT008627">
    <property type="protein sequence ID" value="AKV40659.1"/>
    <property type="molecule type" value="Genomic_DNA"/>
</dbReference>
<evidence type="ECO:0000313" key="3">
    <source>
        <dbReference type="Proteomes" id="UP000100290"/>
    </source>
</evidence>
<protein>
    <submittedName>
        <fullName evidence="2">Uncharacterized protein</fullName>
    </submittedName>
</protein>
<evidence type="ECO:0000256" key="1">
    <source>
        <dbReference type="SAM" id="Phobius"/>
    </source>
</evidence>
<keyword evidence="1" id="KW-1133">Transmembrane helix</keyword>
<keyword evidence="1" id="KW-0812">Transmembrane</keyword>
<accession>A0A0K1R168</accession>
<name>A0A0K1R168_9ALPH</name>